<keyword evidence="7 8" id="KW-0378">Hydrolase</keyword>
<evidence type="ECO:0000256" key="9">
    <source>
        <dbReference type="RuleBase" id="RU003421"/>
    </source>
</evidence>
<comment type="caution">
    <text evidence="11">The sequence shown here is derived from an EMBL/GenBank/DDBJ whole genome shotgun (WGS) entry which is preliminary data.</text>
</comment>
<dbReference type="PANTHER" id="PTHR43722:SF1">
    <property type="entry name" value="PROLINE IMINOPEPTIDASE"/>
    <property type="match status" value="1"/>
</dbReference>
<evidence type="ECO:0000313" key="12">
    <source>
        <dbReference type="Proteomes" id="UP001156398"/>
    </source>
</evidence>
<dbReference type="Pfam" id="PF00561">
    <property type="entry name" value="Abhydrolase_1"/>
    <property type="match status" value="1"/>
</dbReference>
<dbReference type="PIRSF" id="PIRSF006431">
    <property type="entry name" value="Pept_S33"/>
    <property type="match status" value="1"/>
</dbReference>
<protein>
    <recommendedName>
        <fullName evidence="8 9">Proline iminopeptidase</fullName>
        <shortName evidence="8">PIP</shortName>
        <ecNumber evidence="8 9">3.4.11.5</ecNumber>
    </recommendedName>
    <alternativeName>
        <fullName evidence="8">Prolyl aminopeptidase</fullName>
    </alternativeName>
</protein>
<evidence type="ECO:0000256" key="4">
    <source>
        <dbReference type="ARBA" id="ARBA00022438"/>
    </source>
</evidence>
<feature type="domain" description="AB hydrolase-1" evidence="10">
    <location>
        <begin position="38"/>
        <end position="297"/>
    </location>
</feature>
<dbReference type="InterPro" id="IPR002410">
    <property type="entry name" value="Peptidase_S33"/>
</dbReference>
<keyword evidence="5 8" id="KW-0963">Cytoplasm</keyword>
<name>A0ABT6W1S6_9ACTN</name>
<comment type="catalytic activity">
    <reaction evidence="1 8 9">
        <text>Release of N-terminal proline from a peptide.</text>
        <dbReference type="EC" id="3.4.11.5"/>
    </reaction>
</comment>
<dbReference type="GO" id="GO:0004177">
    <property type="term" value="F:aminopeptidase activity"/>
    <property type="evidence" value="ECO:0007669"/>
    <property type="project" value="UniProtKB-KW"/>
</dbReference>
<comment type="subcellular location">
    <subcellularLocation>
        <location evidence="2 8">Cytoplasm</location>
    </subcellularLocation>
</comment>
<proteinExistence type="inferred from homology"/>
<dbReference type="PRINTS" id="PR00793">
    <property type="entry name" value="PROAMNOPTASE"/>
</dbReference>
<comment type="similarity">
    <text evidence="3 8 9">Belongs to the peptidase S33 family.</text>
</comment>
<dbReference type="EMBL" id="JAAGKO020000023">
    <property type="protein sequence ID" value="MDI5964360.1"/>
    <property type="molecule type" value="Genomic_DNA"/>
</dbReference>
<dbReference type="InterPro" id="IPR000073">
    <property type="entry name" value="AB_hydrolase_1"/>
</dbReference>
<dbReference type="RefSeq" id="WP_271322591.1">
    <property type="nucleotide sequence ID" value="NZ_JAAGKO020000023.1"/>
</dbReference>
<organism evidence="11 12">
    <name type="scientific">Streptantibioticus silvisoli</name>
    <dbReference type="NCBI Taxonomy" id="2705255"/>
    <lineage>
        <taxon>Bacteria</taxon>
        <taxon>Bacillati</taxon>
        <taxon>Actinomycetota</taxon>
        <taxon>Actinomycetes</taxon>
        <taxon>Kitasatosporales</taxon>
        <taxon>Streptomycetaceae</taxon>
        <taxon>Streptantibioticus</taxon>
    </lineage>
</organism>
<dbReference type="Gene3D" id="3.40.50.1820">
    <property type="entry name" value="alpha/beta hydrolase"/>
    <property type="match status" value="1"/>
</dbReference>
<accession>A0ABT6W1S6</accession>
<evidence type="ECO:0000256" key="8">
    <source>
        <dbReference type="PIRNR" id="PIRNR006431"/>
    </source>
</evidence>
<gene>
    <name evidence="11" type="primary">pip</name>
    <name evidence="11" type="ORF">POF43_016800</name>
</gene>
<keyword evidence="4 8" id="KW-0031">Aminopeptidase</keyword>
<keyword evidence="12" id="KW-1185">Reference proteome</keyword>
<reference evidence="11 12" key="1">
    <citation type="submission" date="2023-05" db="EMBL/GenBank/DDBJ databases">
        <title>Streptantibioticus silvisoli sp. nov., acidotolerant actinomycetes 1 from pine litter.</title>
        <authorList>
            <person name="Swiecimska M."/>
            <person name="Golinska P."/>
            <person name="Sangal V."/>
            <person name="Wachnowicz B."/>
            <person name="Goodfellow M."/>
        </authorList>
    </citation>
    <scope>NUCLEOTIDE SEQUENCE [LARGE SCALE GENOMIC DNA]</scope>
    <source>
        <strain evidence="11 12">SL54</strain>
    </source>
</reference>
<evidence type="ECO:0000256" key="3">
    <source>
        <dbReference type="ARBA" id="ARBA00010088"/>
    </source>
</evidence>
<dbReference type="NCBIfam" id="TIGR01249">
    <property type="entry name" value="pro_imino_pep_1"/>
    <property type="match status" value="1"/>
</dbReference>
<sequence>MDPLHPLYEPYDHGMLDVGDGNLVYWEVCGDPRGRPAVVLHGGPGSGCAPGYRRYFDPERYRVVLFDQRGCGRSLPHASDPATDMSLNTTAHLVADLERLREHLGIDRWVVTGTSWGSTLALAYAERHTDRVAAVVIDGVTSTRRSEIDWLYNGVGRFLPEQWQRFRAAVPGGGDVVADYARALENPDPAVRLAAARAFHTWEDATISLEPKGPTTLYSDRDETAMLARARICAHYFSRGAFLEEGVLLREAGRLARVPGTLIHGRFDLGSPLETAWRLARAMPLAQLVVIEGEGHTGGATMKEAKRRALDALVAG</sequence>
<dbReference type="EC" id="3.4.11.5" evidence="8 9"/>
<evidence type="ECO:0000313" key="11">
    <source>
        <dbReference type="EMBL" id="MDI5964360.1"/>
    </source>
</evidence>
<dbReference type="PANTHER" id="PTHR43722">
    <property type="entry name" value="PROLINE IMINOPEPTIDASE"/>
    <property type="match status" value="1"/>
</dbReference>
<evidence type="ECO:0000256" key="2">
    <source>
        <dbReference type="ARBA" id="ARBA00004496"/>
    </source>
</evidence>
<dbReference type="Proteomes" id="UP001156398">
    <property type="component" value="Unassembled WGS sequence"/>
</dbReference>
<dbReference type="InterPro" id="IPR005944">
    <property type="entry name" value="Pro_iminopeptidase"/>
</dbReference>
<keyword evidence="6 8" id="KW-0645">Protease</keyword>
<evidence type="ECO:0000256" key="6">
    <source>
        <dbReference type="ARBA" id="ARBA00022670"/>
    </source>
</evidence>
<dbReference type="InterPro" id="IPR029058">
    <property type="entry name" value="AB_hydrolase_fold"/>
</dbReference>
<evidence type="ECO:0000256" key="1">
    <source>
        <dbReference type="ARBA" id="ARBA00001585"/>
    </source>
</evidence>
<dbReference type="SUPFAM" id="SSF53474">
    <property type="entry name" value="alpha/beta-Hydrolases"/>
    <property type="match status" value="1"/>
</dbReference>
<evidence type="ECO:0000256" key="7">
    <source>
        <dbReference type="ARBA" id="ARBA00022801"/>
    </source>
</evidence>
<evidence type="ECO:0000259" key="10">
    <source>
        <dbReference type="Pfam" id="PF00561"/>
    </source>
</evidence>
<evidence type="ECO:0000256" key="5">
    <source>
        <dbReference type="ARBA" id="ARBA00022490"/>
    </source>
</evidence>